<dbReference type="EMBL" id="DWXN01000010">
    <property type="protein sequence ID" value="HJB75051.1"/>
    <property type="molecule type" value="Genomic_DNA"/>
</dbReference>
<dbReference type="InterPro" id="IPR036390">
    <property type="entry name" value="WH_DNA-bd_sf"/>
</dbReference>
<feature type="domain" description="Heat-inducible transcription repressor HrcA C-terminal" evidence="6">
    <location>
        <begin position="107"/>
        <end position="325"/>
    </location>
</feature>
<feature type="domain" description="Winged helix-turn-helix transcription repressor HrcA DNA-binding" evidence="7">
    <location>
        <begin position="8"/>
        <end position="73"/>
    </location>
</feature>
<dbReference type="Gene3D" id="3.30.450.40">
    <property type="match status" value="1"/>
</dbReference>
<evidence type="ECO:0000259" key="6">
    <source>
        <dbReference type="Pfam" id="PF01628"/>
    </source>
</evidence>
<dbReference type="InterPro" id="IPR021153">
    <property type="entry name" value="HrcA_C"/>
</dbReference>
<evidence type="ECO:0000259" key="7">
    <source>
        <dbReference type="Pfam" id="PF03444"/>
    </source>
</evidence>
<keyword evidence="2 5" id="KW-0805">Transcription regulation</keyword>
<keyword evidence="1 5" id="KW-0678">Repressor</keyword>
<keyword evidence="4 5" id="KW-0804">Transcription</keyword>
<accession>A0A9D2MHV4</accession>
<dbReference type="Gene3D" id="1.10.10.10">
    <property type="entry name" value="Winged helix-like DNA-binding domain superfamily/Winged helix DNA-binding domain"/>
    <property type="match status" value="1"/>
</dbReference>
<reference evidence="8" key="2">
    <citation type="submission" date="2021-04" db="EMBL/GenBank/DDBJ databases">
        <authorList>
            <person name="Gilroy R."/>
        </authorList>
    </citation>
    <scope>NUCLEOTIDE SEQUENCE</scope>
    <source>
        <strain evidence="8">CHK188-16595</strain>
    </source>
</reference>
<evidence type="ECO:0000256" key="3">
    <source>
        <dbReference type="ARBA" id="ARBA00023016"/>
    </source>
</evidence>
<dbReference type="GO" id="GO:0045892">
    <property type="term" value="P:negative regulation of DNA-templated transcription"/>
    <property type="evidence" value="ECO:0007669"/>
    <property type="project" value="UniProtKB-UniRule"/>
</dbReference>
<evidence type="ECO:0000256" key="5">
    <source>
        <dbReference type="HAMAP-Rule" id="MF_00081"/>
    </source>
</evidence>
<dbReference type="InterPro" id="IPR036388">
    <property type="entry name" value="WH-like_DNA-bd_sf"/>
</dbReference>
<dbReference type="HAMAP" id="MF_00081">
    <property type="entry name" value="HrcA"/>
    <property type="match status" value="1"/>
</dbReference>
<dbReference type="SUPFAM" id="SSF55781">
    <property type="entry name" value="GAF domain-like"/>
    <property type="match status" value="1"/>
</dbReference>
<name>A0A9D2MHV4_9FIRM</name>
<reference evidence="8" key="1">
    <citation type="journal article" date="2021" name="PeerJ">
        <title>Extensive microbial diversity within the chicken gut microbiome revealed by metagenomics and culture.</title>
        <authorList>
            <person name="Gilroy R."/>
            <person name="Ravi A."/>
            <person name="Getino M."/>
            <person name="Pursley I."/>
            <person name="Horton D.L."/>
            <person name="Alikhan N.F."/>
            <person name="Baker D."/>
            <person name="Gharbi K."/>
            <person name="Hall N."/>
            <person name="Watson M."/>
            <person name="Adriaenssens E.M."/>
            <person name="Foster-Nyarko E."/>
            <person name="Jarju S."/>
            <person name="Secka A."/>
            <person name="Antonio M."/>
            <person name="Oren A."/>
            <person name="Chaudhuri R.R."/>
            <person name="La Ragione R."/>
            <person name="Hildebrand F."/>
            <person name="Pallen M.J."/>
        </authorList>
    </citation>
    <scope>NUCLEOTIDE SEQUENCE</scope>
    <source>
        <strain evidence="8">CHK188-16595</strain>
    </source>
</reference>
<protein>
    <recommendedName>
        <fullName evidence="5">Heat-inducible transcription repressor HrcA</fullName>
    </recommendedName>
</protein>
<dbReference type="PANTHER" id="PTHR34824:SF1">
    <property type="entry name" value="HEAT-INDUCIBLE TRANSCRIPTION REPRESSOR HRCA"/>
    <property type="match status" value="1"/>
</dbReference>
<dbReference type="InterPro" id="IPR002571">
    <property type="entry name" value="HrcA"/>
</dbReference>
<comment type="caution">
    <text evidence="8">The sequence shown here is derived from an EMBL/GenBank/DDBJ whole genome shotgun (WGS) entry which is preliminary data.</text>
</comment>
<dbReference type="Pfam" id="PF01628">
    <property type="entry name" value="HrcA"/>
    <property type="match status" value="1"/>
</dbReference>
<dbReference type="Pfam" id="PF03444">
    <property type="entry name" value="WHD_HrcA"/>
    <property type="match status" value="1"/>
</dbReference>
<evidence type="ECO:0000256" key="4">
    <source>
        <dbReference type="ARBA" id="ARBA00023163"/>
    </source>
</evidence>
<keyword evidence="3 5" id="KW-0346">Stress response</keyword>
<dbReference type="InterPro" id="IPR029016">
    <property type="entry name" value="GAF-like_dom_sf"/>
</dbReference>
<dbReference type="InterPro" id="IPR005104">
    <property type="entry name" value="WHTH_HrcA_DNA-bd"/>
</dbReference>
<evidence type="ECO:0000256" key="1">
    <source>
        <dbReference type="ARBA" id="ARBA00022491"/>
    </source>
</evidence>
<dbReference type="PANTHER" id="PTHR34824">
    <property type="entry name" value="HEAT-INDUCIBLE TRANSCRIPTION REPRESSOR HRCA"/>
    <property type="match status" value="1"/>
</dbReference>
<evidence type="ECO:0000313" key="8">
    <source>
        <dbReference type="EMBL" id="HJB75051.1"/>
    </source>
</evidence>
<dbReference type="NCBIfam" id="TIGR00331">
    <property type="entry name" value="hrcA"/>
    <property type="match status" value="1"/>
</dbReference>
<dbReference type="PIRSF" id="PIRSF005485">
    <property type="entry name" value="HrcA"/>
    <property type="match status" value="1"/>
</dbReference>
<organism evidence="8 9">
    <name type="scientific">Candidatus Eubacterium faecale</name>
    <dbReference type="NCBI Taxonomy" id="2838568"/>
    <lineage>
        <taxon>Bacteria</taxon>
        <taxon>Bacillati</taxon>
        <taxon>Bacillota</taxon>
        <taxon>Clostridia</taxon>
        <taxon>Eubacteriales</taxon>
        <taxon>Eubacteriaceae</taxon>
        <taxon>Eubacterium</taxon>
    </lineage>
</organism>
<dbReference type="Proteomes" id="UP000823877">
    <property type="component" value="Unassembled WGS sequence"/>
</dbReference>
<dbReference type="GO" id="GO:0003677">
    <property type="term" value="F:DNA binding"/>
    <property type="evidence" value="ECO:0007669"/>
    <property type="project" value="InterPro"/>
</dbReference>
<comment type="similarity">
    <text evidence="5">Belongs to the HrcA family.</text>
</comment>
<dbReference type="SUPFAM" id="SSF46785">
    <property type="entry name" value="Winged helix' DNA-binding domain"/>
    <property type="match status" value="1"/>
</dbReference>
<proteinExistence type="inferred from homology"/>
<dbReference type="AlphaFoldDB" id="A0A9D2MHV4"/>
<gene>
    <name evidence="5 8" type="primary">hrcA</name>
    <name evidence="8" type="ORF">IAA37_05170</name>
</gene>
<evidence type="ECO:0000313" key="9">
    <source>
        <dbReference type="Proteomes" id="UP000823877"/>
    </source>
</evidence>
<comment type="function">
    <text evidence="5">Negative regulator of class I heat shock genes (grpE-dnaK-dnaJ and groELS operons). Prevents heat-shock induction of these operons.</text>
</comment>
<evidence type="ECO:0000256" key="2">
    <source>
        <dbReference type="ARBA" id="ARBA00023015"/>
    </source>
</evidence>
<sequence length="348" mass="38153">MEKLIGERQAAILALIIDSYIKTGEPIGSKTIAGLLPYKISSATIRNEMAYLSELGLLEQMHTSGGRVPSKASFRYFVDNLMIPQNPGEYEKEQIQEFLSVNSGDPERLLHDAASLLARETNCAALYNTVRDSLDCVQGAELIPAGNNKAMIVMLSVGGKIKSSVCRLTCAADEEFRKLFYYVTGKYFIGTALKDVNPALLQNTVVDLGARVFDMLPALTSLCSLCAEAANGSLEFEGETNLLSHKELGSQVYKILSFLASRSQVRSALELFAKSGRETQLFIGNENPHPMLKDTVTLVSKFTYNNSQTAVLGIIGSTRIDYASVLPRAEYIMNTVKKYLREGGATFE</sequence>